<dbReference type="PANTHER" id="PTHR40254">
    <property type="entry name" value="BLR0577 PROTEIN"/>
    <property type="match status" value="1"/>
</dbReference>
<dbReference type="SUPFAM" id="SSF51905">
    <property type="entry name" value="FAD/NAD(P)-binding domain"/>
    <property type="match status" value="1"/>
</dbReference>
<keyword evidence="3" id="KW-1185">Reference proteome</keyword>
<accession>A0ABM8ZDR8</accession>
<dbReference type="InterPro" id="IPR036188">
    <property type="entry name" value="FAD/NAD-bd_sf"/>
</dbReference>
<feature type="domain" description="FAD-dependent urate hydroxylase HpyO/Asp monooxygenase CreE-like FAD/NAD(P)-binding" evidence="1">
    <location>
        <begin position="5"/>
        <end position="185"/>
    </location>
</feature>
<dbReference type="Gene3D" id="3.50.50.60">
    <property type="entry name" value="FAD/NAD(P)-binding domain"/>
    <property type="match status" value="1"/>
</dbReference>
<proteinExistence type="predicted"/>
<evidence type="ECO:0000313" key="3">
    <source>
        <dbReference type="Proteomes" id="UP000789719"/>
    </source>
</evidence>
<organism evidence="2 3">
    <name type="scientific">Periweissella ghanensis</name>
    <dbReference type="NCBI Taxonomy" id="467997"/>
    <lineage>
        <taxon>Bacteria</taxon>
        <taxon>Bacillati</taxon>
        <taxon>Bacillota</taxon>
        <taxon>Bacilli</taxon>
        <taxon>Lactobacillales</taxon>
        <taxon>Lactobacillaceae</taxon>
        <taxon>Periweissella</taxon>
    </lineage>
</organism>
<reference evidence="2 3" key="1">
    <citation type="submission" date="2021-11" db="EMBL/GenBank/DDBJ databases">
        <authorList>
            <person name="Depoorter E."/>
        </authorList>
    </citation>
    <scope>NUCLEOTIDE SEQUENCE [LARGE SCALE GENOMIC DNA]</scope>
    <source>
        <strain evidence="2 3">LMG 24286</strain>
    </source>
</reference>
<name>A0ABM8ZDR8_9LACO</name>
<protein>
    <recommendedName>
        <fullName evidence="1">FAD-dependent urate hydroxylase HpyO/Asp monooxygenase CreE-like FAD/NAD(P)-binding domain-containing protein</fullName>
    </recommendedName>
</protein>
<comment type="caution">
    <text evidence="2">The sequence shown here is derived from an EMBL/GenBank/DDBJ whole genome shotgun (WGS) entry which is preliminary data.</text>
</comment>
<dbReference type="PANTHER" id="PTHR40254:SF1">
    <property type="entry name" value="BLR0577 PROTEIN"/>
    <property type="match status" value="1"/>
</dbReference>
<dbReference type="Pfam" id="PF13454">
    <property type="entry name" value="NAD_binding_9"/>
    <property type="match status" value="1"/>
</dbReference>
<sequence length="620" mass="68371">MKTILVGAGPRSLILAERLISNYEHEATADSLSIQLIDPYAIGGRVWRIDQNPLFLMNSAIQQLTFFTDEAVAMAGPVHNGPNFYEWVQTEAPAYLAAHADQGTASYFLNHLNDLTLNSYPSRALLNFYANWYYEQLQTRAQAAGIELTYTQAEVTDIHNDQPPYTVVTNVGDFTADHVVMALGHSSNRPTPEEAQLAAFAAEHNLNYIQAQHPAEADLSTIPAGEAVVIRGLGLSFFDYMIQLTVQRGGHFEPTSAGTLRYHASGLEPHIIAGSRSGLPLHAKGINQKTQGTRYRTHFLTEAKLAELTANGQQTVPYATFKALFVAEMEYVYYTNLAKERAWDVTALAAQLVNSTDLNATALEFGFAASDLFDLTKVTHPFGTEDETTTDYETLIERYLAFDIEDAGKGNLDAPLTAAFDLIRDIRDNIRILIEGNGFTNDDRKKFLTEFNALSSLISVGPPRIRIQQMLALIEAGILEAAPAGLKVGITADKFFVSTDNPNYEYIVTNLVEARLGAIDLHRSINPLEANLRDAGVMTSASYLLADQSVYSTGALIVDRQTFELITSTGQRMAGLHAYGVPTEKYMWFTTSLPRPYGNDRMLRDADNIARTILTAVEVC</sequence>
<evidence type="ECO:0000259" key="1">
    <source>
        <dbReference type="Pfam" id="PF13454"/>
    </source>
</evidence>
<dbReference type="InterPro" id="IPR038732">
    <property type="entry name" value="HpyO/CreE_NAD-binding"/>
</dbReference>
<dbReference type="Proteomes" id="UP000789719">
    <property type="component" value="Unassembled WGS sequence"/>
</dbReference>
<dbReference type="EMBL" id="CAKKNT010000033">
    <property type="protein sequence ID" value="CAH0419327.1"/>
    <property type="molecule type" value="Genomic_DNA"/>
</dbReference>
<evidence type="ECO:0000313" key="2">
    <source>
        <dbReference type="EMBL" id="CAH0419327.1"/>
    </source>
</evidence>
<dbReference type="RefSeq" id="WP_230099364.1">
    <property type="nucleotide sequence ID" value="NZ_CAKKNT010000033.1"/>
</dbReference>
<dbReference type="InterPro" id="IPR052189">
    <property type="entry name" value="L-asp_N-monooxygenase_NS-form"/>
</dbReference>
<gene>
    <name evidence="2" type="ORF">WGH24286_01777</name>
</gene>